<dbReference type="InterPro" id="IPR031475">
    <property type="entry name" value="NBD_C"/>
</dbReference>
<feature type="domain" description="Four-carbon acid sugar kinase N-terminal" evidence="13">
    <location>
        <begin position="6"/>
        <end position="229"/>
    </location>
</feature>
<evidence type="ECO:0000256" key="1">
    <source>
        <dbReference type="ARBA" id="ARBA00005715"/>
    </source>
</evidence>
<dbReference type="Proteomes" id="UP000184444">
    <property type="component" value="Unassembled WGS sequence"/>
</dbReference>
<dbReference type="InterPro" id="IPR010737">
    <property type="entry name" value="4-carb_acid_sugar_kinase_N"/>
</dbReference>
<reference evidence="16" key="1">
    <citation type="submission" date="2016-11" db="EMBL/GenBank/DDBJ databases">
        <authorList>
            <person name="Varghese N."/>
            <person name="Submissions S."/>
        </authorList>
    </citation>
    <scope>NUCLEOTIDE SEQUENCE [LARGE SCALE GENOMIC DNA]</scope>
    <source>
        <strain evidence="16">DSM 6637</strain>
    </source>
</reference>
<gene>
    <name evidence="15" type="ORF">SAMN05444389_104146</name>
</gene>
<keyword evidence="2" id="KW-0808">Transferase</keyword>
<evidence type="ECO:0000313" key="15">
    <source>
        <dbReference type="EMBL" id="SHM15911.1"/>
    </source>
</evidence>
<evidence type="ECO:0000256" key="3">
    <source>
        <dbReference type="ARBA" id="ARBA00022741"/>
    </source>
</evidence>
<proteinExistence type="inferred from homology"/>
<evidence type="ECO:0000256" key="9">
    <source>
        <dbReference type="ARBA" id="ARBA00037335"/>
    </source>
</evidence>
<comment type="similarity">
    <text evidence="1">Belongs to the four-carbon acid sugar kinase family.</text>
</comment>
<dbReference type="RefSeq" id="WP_073065238.1">
    <property type="nucleotide sequence ID" value="NZ_FRCK01000004.1"/>
</dbReference>
<dbReference type="OrthoDB" id="191465at2"/>
<organism evidence="15 16">
    <name type="scientific">Paracoccus solventivorans</name>
    <dbReference type="NCBI Taxonomy" id="53463"/>
    <lineage>
        <taxon>Bacteria</taxon>
        <taxon>Pseudomonadati</taxon>
        <taxon>Pseudomonadota</taxon>
        <taxon>Alphaproteobacteria</taxon>
        <taxon>Rhodobacterales</taxon>
        <taxon>Paracoccaceae</taxon>
        <taxon>Paracoccus</taxon>
    </lineage>
</organism>
<dbReference type="SUPFAM" id="SSF142764">
    <property type="entry name" value="YgbK-like"/>
    <property type="match status" value="1"/>
</dbReference>
<comment type="catalytic activity">
    <reaction evidence="8">
        <text>3-dehydro-D-erythronate + ATP = 3-dehydro-4-O-phospho-D-erythronate + ADP + H(+)</text>
        <dbReference type="Rhea" id="RHEA:52556"/>
        <dbReference type="ChEBI" id="CHEBI:15378"/>
        <dbReference type="ChEBI" id="CHEBI:30616"/>
        <dbReference type="ChEBI" id="CHEBI:57958"/>
        <dbReference type="ChEBI" id="CHEBI:136593"/>
        <dbReference type="ChEBI" id="CHEBI:456216"/>
        <dbReference type="EC" id="2.7.1.217"/>
    </reaction>
</comment>
<evidence type="ECO:0000313" key="16">
    <source>
        <dbReference type="Proteomes" id="UP000184444"/>
    </source>
</evidence>
<evidence type="ECO:0000259" key="14">
    <source>
        <dbReference type="Pfam" id="PF17042"/>
    </source>
</evidence>
<evidence type="ECO:0000256" key="4">
    <source>
        <dbReference type="ARBA" id="ARBA00022777"/>
    </source>
</evidence>
<evidence type="ECO:0000256" key="10">
    <source>
        <dbReference type="ARBA" id="ARBA00039095"/>
    </source>
</evidence>
<protein>
    <recommendedName>
        <fullName evidence="11">3-oxo-tetronate kinase</fullName>
        <ecNumber evidence="10">2.7.1.217</ecNumber>
    </recommendedName>
    <alternativeName>
        <fullName evidence="12">3-dehydrotetronate 4-kinase</fullName>
    </alternativeName>
</protein>
<dbReference type="Pfam" id="PF07005">
    <property type="entry name" value="SBD_N"/>
    <property type="match status" value="1"/>
</dbReference>
<dbReference type="EC" id="2.7.1.217" evidence="10"/>
<dbReference type="Gene3D" id="3.40.980.20">
    <property type="entry name" value="Four-carbon acid sugar kinase, nucleotide binding domain"/>
    <property type="match status" value="1"/>
</dbReference>
<dbReference type="InterPro" id="IPR050007">
    <property type="entry name" value="OtnK"/>
</dbReference>
<evidence type="ECO:0000256" key="5">
    <source>
        <dbReference type="ARBA" id="ARBA00022840"/>
    </source>
</evidence>
<evidence type="ECO:0000256" key="7">
    <source>
        <dbReference type="ARBA" id="ARBA00035898"/>
    </source>
</evidence>
<evidence type="ECO:0000256" key="8">
    <source>
        <dbReference type="ARBA" id="ARBA00036346"/>
    </source>
</evidence>
<dbReference type="InterPro" id="IPR042213">
    <property type="entry name" value="NBD_C_sf"/>
</dbReference>
<evidence type="ECO:0000256" key="2">
    <source>
        <dbReference type="ARBA" id="ARBA00022679"/>
    </source>
</evidence>
<name>A0A1M7GI74_9RHOB</name>
<evidence type="ECO:0000256" key="12">
    <source>
        <dbReference type="ARBA" id="ARBA00041377"/>
    </source>
</evidence>
<evidence type="ECO:0000259" key="13">
    <source>
        <dbReference type="Pfam" id="PF07005"/>
    </source>
</evidence>
<sequence>MSRLALGCIADDITGASDLAALVARSGAAVSLRIGLPAADPDPAELAEVEVIALKIRSVPADQAVAAAMAARDWLIRAGAARLYWKYCSTFDSTAQGNIGPVAQALLAAGAGAHTLHAPGFPENGRRVFMGNLFVGRQPLAESPMRDHPLNPMRDSDLTRLLSAQLGQAVGLVDWPTIAAGPDAIAAAIAAGPAHLIADTIRDEDLAALAQAGAGLPLLCGGSAFAAQLPAVLRARGELPQASPGNIPDLPGGPALVLSGSCSAMTRRQVAAFAPLVPTLRLDPLRLAETGPAEAVAWVRAQTGTALVHAAAEPDQVAAAQAALGVERAGNLVEEALSAAAAAGRARGVTRFVVAGGESSGAVVQALGVSGLQIGAEIAPGVPWCVAPDRDGAFAITLKSGNFGAEDFFARALQLSGGL</sequence>
<dbReference type="InterPro" id="IPR037051">
    <property type="entry name" value="4-carb_acid_sugar_kinase_N_sf"/>
</dbReference>
<dbReference type="GO" id="GO:0005524">
    <property type="term" value="F:ATP binding"/>
    <property type="evidence" value="ECO:0007669"/>
    <property type="project" value="UniProtKB-KW"/>
</dbReference>
<comment type="function">
    <text evidence="9">Catalyzes the ATP-dependent phosphorylation of 3-oxo-tetronate to 3-oxo-tetronate 4-phosphate.</text>
</comment>
<comment type="catalytic activity">
    <reaction evidence="7">
        <text>3-dehydro-L-erythronate + ATP = 3-dehydro-4-O-phospho-L-erythronate + ADP + H(+)</text>
        <dbReference type="Rhea" id="RHEA:52552"/>
        <dbReference type="ChEBI" id="CHEBI:15378"/>
        <dbReference type="ChEBI" id="CHEBI:30616"/>
        <dbReference type="ChEBI" id="CHEBI:136592"/>
        <dbReference type="ChEBI" id="CHEBI:136670"/>
        <dbReference type="ChEBI" id="CHEBI:456216"/>
        <dbReference type="EC" id="2.7.1.217"/>
    </reaction>
</comment>
<dbReference type="GO" id="GO:0016301">
    <property type="term" value="F:kinase activity"/>
    <property type="evidence" value="ECO:0007669"/>
    <property type="project" value="UniProtKB-KW"/>
</dbReference>
<evidence type="ECO:0000256" key="11">
    <source>
        <dbReference type="ARBA" id="ARBA00039461"/>
    </source>
</evidence>
<dbReference type="EMBL" id="FRCK01000004">
    <property type="protein sequence ID" value="SHM15911.1"/>
    <property type="molecule type" value="Genomic_DNA"/>
</dbReference>
<dbReference type="NCBIfam" id="NF043035">
    <property type="entry name" value="OxoTetrKin"/>
    <property type="match status" value="1"/>
</dbReference>
<accession>A0A1M7GI74</accession>
<keyword evidence="5" id="KW-0067">ATP-binding</keyword>
<evidence type="ECO:0000256" key="6">
    <source>
        <dbReference type="ARBA" id="ARBA00023277"/>
    </source>
</evidence>
<keyword evidence="6" id="KW-0119">Carbohydrate metabolism</keyword>
<dbReference type="AlphaFoldDB" id="A0A1M7GI74"/>
<dbReference type="Gene3D" id="3.40.50.10840">
    <property type="entry name" value="Putative sugar-binding, N-terminal domain"/>
    <property type="match status" value="1"/>
</dbReference>
<dbReference type="STRING" id="53463.SAMN05444389_104146"/>
<dbReference type="Pfam" id="PF17042">
    <property type="entry name" value="NBD_C"/>
    <property type="match status" value="1"/>
</dbReference>
<feature type="domain" description="Four-carbon acid sugar kinase nucleotide binding" evidence="14">
    <location>
        <begin position="256"/>
        <end position="409"/>
    </location>
</feature>
<keyword evidence="4" id="KW-0418">Kinase</keyword>
<keyword evidence="3" id="KW-0547">Nucleotide-binding</keyword>
<keyword evidence="16" id="KW-1185">Reference proteome</keyword>